<gene>
    <name evidence="2" type="ORF">H9701_08490</name>
</gene>
<dbReference type="PROSITE" id="PS51257">
    <property type="entry name" value="PROKAR_LIPOPROTEIN"/>
    <property type="match status" value="1"/>
</dbReference>
<proteinExistence type="predicted"/>
<dbReference type="Proteomes" id="UP000823882">
    <property type="component" value="Unassembled WGS sequence"/>
</dbReference>
<dbReference type="EMBL" id="DWWJ01000153">
    <property type="protein sequence ID" value="HJC41576.1"/>
    <property type="molecule type" value="Genomic_DNA"/>
</dbReference>
<feature type="signal peptide" evidence="1">
    <location>
        <begin position="1"/>
        <end position="21"/>
    </location>
</feature>
<keyword evidence="1" id="KW-0732">Signal</keyword>
<name>A0A9D2P1J7_9FIRM</name>
<reference evidence="2" key="1">
    <citation type="journal article" date="2021" name="PeerJ">
        <title>Extensive microbial diversity within the chicken gut microbiome revealed by metagenomics and culture.</title>
        <authorList>
            <person name="Gilroy R."/>
            <person name="Ravi A."/>
            <person name="Getino M."/>
            <person name="Pursley I."/>
            <person name="Horton D.L."/>
            <person name="Alikhan N.F."/>
            <person name="Baker D."/>
            <person name="Gharbi K."/>
            <person name="Hall N."/>
            <person name="Watson M."/>
            <person name="Adriaenssens E.M."/>
            <person name="Foster-Nyarko E."/>
            <person name="Jarju S."/>
            <person name="Secka A."/>
            <person name="Antonio M."/>
            <person name="Oren A."/>
            <person name="Chaudhuri R.R."/>
            <person name="La Ragione R."/>
            <person name="Hildebrand F."/>
            <person name="Pallen M.J."/>
        </authorList>
    </citation>
    <scope>NUCLEOTIDE SEQUENCE</scope>
    <source>
        <strain evidence="2">CHK186-1790</strain>
    </source>
</reference>
<feature type="chain" id="PRO_5038450813" description="DUF3887 domain-containing protein" evidence="1">
    <location>
        <begin position="22"/>
        <end position="233"/>
    </location>
</feature>
<accession>A0A9D2P1J7</accession>
<comment type="caution">
    <text evidence="2">The sequence shown here is derived from an EMBL/GenBank/DDBJ whole genome shotgun (WGS) entry which is preliminary data.</text>
</comment>
<protein>
    <recommendedName>
        <fullName evidence="4">DUF3887 domain-containing protein</fullName>
    </recommendedName>
</protein>
<evidence type="ECO:0008006" key="4">
    <source>
        <dbReference type="Google" id="ProtNLM"/>
    </source>
</evidence>
<sequence length="233" mass="25779">MKFGKRLAAVGLAAAMTFALAACGGDVTPEEAMAYVKGELDSSYLGQYNEDYLELMDLTAEEAEEQNYVWNTEAEADIMMEAFEMYPSEETTTKMVELVKEIYSHSKYEVQSATKGEDGSYLVTVSIEPIDILVQYTDNYDLPTVWSEACAAHGVTAQEQIDAMSDAEYEALEQTYADAIIEGIQGLMPNLGYEPAQSVVIQLKLEDNVYTMVGTDWQNLDGMIIDYSGQYAG</sequence>
<evidence type="ECO:0000313" key="2">
    <source>
        <dbReference type="EMBL" id="HJC41576.1"/>
    </source>
</evidence>
<evidence type="ECO:0000313" key="3">
    <source>
        <dbReference type="Proteomes" id="UP000823882"/>
    </source>
</evidence>
<evidence type="ECO:0000256" key="1">
    <source>
        <dbReference type="SAM" id="SignalP"/>
    </source>
</evidence>
<reference evidence="2" key="2">
    <citation type="submission" date="2021-04" db="EMBL/GenBank/DDBJ databases">
        <authorList>
            <person name="Gilroy R."/>
        </authorList>
    </citation>
    <scope>NUCLEOTIDE SEQUENCE</scope>
    <source>
        <strain evidence="2">CHK186-1790</strain>
    </source>
</reference>
<organism evidence="2 3">
    <name type="scientific">Candidatus Intestinimonas pullistercoris</name>
    <dbReference type="NCBI Taxonomy" id="2838623"/>
    <lineage>
        <taxon>Bacteria</taxon>
        <taxon>Bacillati</taxon>
        <taxon>Bacillota</taxon>
        <taxon>Clostridia</taxon>
        <taxon>Eubacteriales</taxon>
        <taxon>Intestinimonas</taxon>
    </lineage>
</organism>
<dbReference type="AlphaFoldDB" id="A0A9D2P1J7"/>